<evidence type="ECO:0000313" key="2">
    <source>
        <dbReference type="Proteomes" id="UP000744676"/>
    </source>
</evidence>
<sequence length="443" mass="49226">MPEKNHLKILTTESADKNAPAAGKIEEIDDEVVEVNHGDNDEDIEKLISEAGGVRDHEEEEIAQADDDEVESYRVEQRGQSPSIASPKRGLEEVGADDSPKRRRSSRLQARQSLENSLSVDLDTPTKDRSQGRLESPVESPYPSPVAVRSRSQPVTAARAPVLAKATRQNSNASQRRGALTTASVFPTLANARRRKVILPIFTQSDSEESDGDGADDDSDADYVEGGSSQRSHDTFNLTIYKVPPEHGGTLMVNVVDVTHQVVVNHLSRFLKHDKGMRKARPTVRRAFARYRSLVHDHLLQLGDLVDSNAVLVARVRAAKAQRDAARSRLLELRDERMRVQRRMEQVRANHVEQTAKLNEAREVDFFLADLAQSRSRQMPLPENNNEDDDDDASNGKGAGTKALYKVLLELELLRPKLGKAGAAQILQKAVQKLEHLDQNLSF</sequence>
<comment type="caution">
    <text evidence="1">The sequence shown here is derived from an EMBL/GenBank/DDBJ whole genome shotgun (WGS) entry which is preliminary data.</text>
</comment>
<reference evidence="1 2" key="1">
    <citation type="journal article" date="2020" name="Front. Microbiol.">
        <title>Phenotypic and Genetic Characterization of the Cheese Ripening Yeast Geotrichum candidum.</title>
        <authorList>
            <person name="Perkins V."/>
            <person name="Vignola S."/>
            <person name="Lessard M.H."/>
            <person name="Plante P.L."/>
            <person name="Corbeil J."/>
            <person name="Dugat-Bony E."/>
            <person name="Frenette M."/>
            <person name="Labrie S."/>
        </authorList>
    </citation>
    <scope>NUCLEOTIDE SEQUENCE [LARGE SCALE GENOMIC DNA]</scope>
    <source>
        <strain evidence="1 2">LMA-1147</strain>
    </source>
</reference>
<gene>
    <name evidence="1" type="ORF">D0Z00_001513</name>
</gene>
<dbReference type="Proteomes" id="UP000744676">
    <property type="component" value="Unassembled WGS sequence"/>
</dbReference>
<keyword evidence="2" id="KW-1185">Reference proteome</keyword>
<name>A0ACB6V6U6_9ASCO</name>
<accession>A0ACB6V6U6</accession>
<evidence type="ECO:0000313" key="1">
    <source>
        <dbReference type="EMBL" id="KAF5099772.1"/>
    </source>
</evidence>
<organism evidence="1 2">
    <name type="scientific">Geotrichum galactomycetum</name>
    <dbReference type="NCBI Taxonomy" id="27317"/>
    <lineage>
        <taxon>Eukaryota</taxon>
        <taxon>Fungi</taxon>
        <taxon>Dikarya</taxon>
        <taxon>Ascomycota</taxon>
        <taxon>Saccharomycotina</taxon>
        <taxon>Dipodascomycetes</taxon>
        <taxon>Dipodascales</taxon>
        <taxon>Dipodascaceae</taxon>
        <taxon>Geotrichum</taxon>
    </lineage>
</organism>
<protein>
    <submittedName>
        <fullName evidence="1">Uncharacterized protein</fullName>
    </submittedName>
</protein>
<proteinExistence type="predicted"/>
<dbReference type="EMBL" id="QVQA01000029">
    <property type="protein sequence ID" value="KAF5099772.1"/>
    <property type="molecule type" value="Genomic_DNA"/>
</dbReference>